<protein>
    <recommendedName>
        <fullName evidence="1">DUF7716 domain-containing protein</fullName>
    </recommendedName>
</protein>
<dbReference type="KEGG" id="izh:FEM41_16140"/>
<name>A0A4V1G8D1_9ENTR</name>
<proteinExistence type="predicted"/>
<gene>
    <name evidence="2" type="ORF">FEM41_16140</name>
</gene>
<evidence type="ECO:0000259" key="1">
    <source>
        <dbReference type="Pfam" id="PF24832"/>
    </source>
</evidence>
<sequence>MVTFLGFKELLNSYKTLPDVGWLYVDESFNLGSKDDIVNGRYYLAENEDEEMDFEESYGTFLESPIFKAIVDNTLDHHPDSGEIDFLNATLYYLENDDFLD</sequence>
<organism evidence="2 3">
    <name type="scientific">Jejubacter calystegiae</name>
    <dbReference type="NCBI Taxonomy" id="2579935"/>
    <lineage>
        <taxon>Bacteria</taxon>
        <taxon>Pseudomonadati</taxon>
        <taxon>Pseudomonadota</taxon>
        <taxon>Gammaproteobacteria</taxon>
        <taxon>Enterobacterales</taxon>
        <taxon>Enterobacteriaceae</taxon>
        <taxon>Jejubacter</taxon>
    </lineage>
</organism>
<feature type="domain" description="DUF7716" evidence="1">
    <location>
        <begin position="9"/>
        <end position="100"/>
    </location>
</feature>
<reference evidence="2 3" key="1">
    <citation type="submission" date="2019-05" db="EMBL/GenBank/DDBJ databases">
        <title>Complete genome sequence of Izhakiella calystegiae KSNA2, an endophyte isolated from beach morning glory (Calystegia soldanella).</title>
        <authorList>
            <person name="Jiang L."/>
            <person name="Jeong J.C."/>
            <person name="Kim C.Y."/>
            <person name="Kim D.H."/>
            <person name="Kim S.W."/>
            <person name="Lee j."/>
        </authorList>
    </citation>
    <scope>NUCLEOTIDE SEQUENCE [LARGE SCALE GENOMIC DNA]</scope>
    <source>
        <strain evidence="2 3">KSNA2</strain>
    </source>
</reference>
<evidence type="ECO:0000313" key="3">
    <source>
        <dbReference type="Proteomes" id="UP000302163"/>
    </source>
</evidence>
<dbReference type="Proteomes" id="UP000302163">
    <property type="component" value="Chromosome"/>
</dbReference>
<dbReference type="Pfam" id="PF24832">
    <property type="entry name" value="DUF7716"/>
    <property type="match status" value="1"/>
</dbReference>
<dbReference type="AlphaFoldDB" id="A0A4V1G8D1"/>
<dbReference type="EMBL" id="CP040428">
    <property type="protein sequence ID" value="QCT22727.1"/>
    <property type="molecule type" value="Genomic_DNA"/>
</dbReference>
<keyword evidence="3" id="KW-1185">Reference proteome</keyword>
<accession>A0A4V1G8D1</accession>
<evidence type="ECO:0000313" key="2">
    <source>
        <dbReference type="EMBL" id="QCT22727.1"/>
    </source>
</evidence>
<dbReference type="InterPro" id="IPR056133">
    <property type="entry name" value="DUF7716"/>
</dbReference>
<dbReference type="OrthoDB" id="6494957at2"/>